<dbReference type="InterPro" id="IPR017932">
    <property type="entry name" value="GATase_2_dom"/>
</dbReference>
<dbReference type="Pfam" id="PF13537">
    <property type="entry name" value="GATase_7"/>
    <property type="match status" value="1"/>
</dbReference>
<organism evidence="4">
    <name type="scientific">marine sediment metagenome</name>
    <dbReference type="NCBI Taxonomy" id="412755"/>
    <lineage>
        <taxon>unclassified sequences</taxon>
        <taxon>metagenomes</taxon>
        <taxon>ecological metagenomes</taxon>
    </lineage>
</organism>
<evidence type="ECO:0000256" key="1">
    <source>
        <dbReference type="ARBA" id="ARBA00022679"/>
    </source>
</evidence>
<dbReference type="PANTHER" id="PTHR11907">
    <property type="entry name" value="AMIDOPHOSPHORIBOSYLTRANSFERASE"/>
    <property type="match status" value="1"/>
</dbReference>
<dbReference type="SUPFAM" id="SSF56235">
    <property type="entry name" value="N-terminal nucleophile aminohydrolases (Ntn hydrolases)"/>
    <property type="match status" value="1"/>
</dbReference>
<evidence type="ECO:0000256" key="2">
    <source>
        <dbReference type="ARBA" id="ARBA00022962"/>
    </source>
</evidence>
<accession>X0X6Y5</accession>
<evidence type="ECO:0000313" key="4">
    <source>
        <dbReference type="EMBL" id="GAG32428.1"/>
    </source>
</evidence>
<feature type="domain" description="Glutamine amidotransferase type-2" evidence="3">
    <location>
        <begin position="1"/>
        <end position="182"/>
    </location>
</feature>
<dbReference type="InterPro" id="IPR029055">
    <property type="entry name" value="Ntn_hydrolases_N"/>
</dbReference>
<dbReference type="EMBL" id="BARS01042775">
    <property type="protein sequence ID" value="GAG32428.1"/>
    <property type="molecule type" value="Genomic_DNA"/>
</dbReference>
<dbReference type="PROSITE" id="PS51278">
    <property type="entry name" value="GATASE_TYPE_2"/>
    <property type="match status" value="1"/>
</dbReference>
<dbReference type="InterPro" id="IPR029057">
    <property type="entry name" value="PRTase-like"/>
</dbReference>
<sequence>INKKGMPVKKIHDIANSQFKSKFYEGSNKIKSNLGIGVISDKDPQPLSFKSKFGPFAICTAGLVTNKDELAKTLIRKGIPFSELDRGDVNTTELIAHLINQGNSIIDGIEKMHDAIKGSISLLLLTKEGIYCARDRYGVTPMVIGDKEDEVAVASETCSFHNMGFKIKKFVEPGEITVLSQKGIEKVKNGDKTKKICAFLWIYTGFPASTYEGINVEKVRENCGGFLAKRDNVKMDLVSGVPDSGTVHAIG</sequence>
<evidence type="ECO:0000259" key="3">
    <source>
        <dbReference type="PROSITE" id="PS51278"/>
    </source>
</evidence>
<dbReference type="SUPFAM" id="SSF53271">
    <property type="entry name" value="PRTase-like"/>
    <property type="match status" value="1"/>
</dbReference>
<proteinExistence type="predicted"/>
<keyword evidence="2" id="KW-0315">Glutamine amidotransferase</keyword>
<comment type="caution">
    <text evidence="4">The sequence shown here is derived from an EMBL/GenBank/DDBJ whole genome shotgun (WGS) entry which is preliminary data.</text>
</comment>
<dbReference type="Gene3D" id="3.60.20.10">
    <property type="entry name" value="Glutamine Phosphoribosylpyrophosphate, subunit 1, domain 1"/>
    <property type="match status" value="1"/>
</dbReference>
<keyword evidence="1" id="KW-0808">Transferase</keyword>
<name>X0X6Y5_9ZZZZ</name>
<dbReference type="AlphaFoldDB" id="X0X6Y5"/>
<protein>
    <recommendedName>
        <fullName evidence="3">Glutamine amidotransferase type-2 domain-containing protein</fullName>
    </recommendedName>
</protein>
<feature type="non-terminal residue" evidence="4">
    <location>
        <position position="1"/>
    </location>
</feature>
<dbReference type="GO" id="GO:0016740">
    <property type="term" value="F:transferase activity"/>
    <property type="evidence" value="ECO:0007669"/>
    <property type="project" value="UniProtKB-KW"/>
</dbReference>
<gene>
    <name evidence="4" type="ORF">S01H1_64852</name>
</gene>
<feature type="non-terminal residue" evidence="4">
    <location>
        <position position="251"/>
    </location>
</feature>
<reference evidence="4" key="1">
    <citation type="journal article" date="2014" name="Front. Microbiol.">
        <title>High frequency of phylogenetically diverse reductive dehalogenase-homologous genes in deep subseafloor sedimentary metagenomes.</title>
        <authorList>
            <person name="Kawai M."/>
            <person name="Futagami T."/>
            <person name="Toyoda A."/>
            <person name="Takaki Y."/>
            <person name="Nishi S."/>
            <person name="Hori S."/>
            <person name="Arai W."/>
            <person name="Tsubouchi T."/>
            <person name="Morono Y."/>
            <person name="Uchiyama I."/>
            <person name="Ito T."/>
            <person name="Fujiyama A."/>
            <person name="Inagaki F."/>
            <person name="Takami H."/>
        </authorList>
    </citation>
    <scope>NUCLEOTIDE SEQUENCE</scope>
    <source>
        <strain evidence="4">Expedition CK06-06</strain>
    </source>
</reference>